<dbReference type="Pfam" id="PF01494">
    <property type="entry name" value="FAD_binding_3"/>
    <property type="match status" value="1"/>
</dbReference>
<dbReference type="Gene3D" id="3.50.50.60">
    <property type="entry name" value="FAD/NAD(P)-binding domain"/>
    <property type="match status" value="1"/>
</dbReference>
<feature type="domain" description="FAD-binding" evidence="3">
    <location>
        <begin position="7"/>
        <end position="301"/>
    </location>
</feature>
<evidence type="ECO:0000259" key="3">
    <source>
        <dbReference type="Pfam" id="PF01494"/>
    </source>
</evidence>
<sequence length="383" mass="42240">MTRKAEISGGGIGGLAVATMLANDGWRVRVHEQGPEIREIGAGIYVKNNSLEVLGHLGVIDRIRDRGTVLEKAQIRFADGRIRQERRLAGAAQVHTYARQTLIEGLRDAAMDAGVEVNTNSRVVGVDADALVTQDGGRHPADLIVAADGVHSTIRQSLGIGGGFTELPTRIDRFLVRSRRFTPELQTVEHWSGHRRIGVTPAGPEHTYVYMVAPSRETAATRLPLDVGDWAAHFPLLRSLFEHIGDLPATQYSYGAVDCPRWSAGRVAILGDAAHGLPPTLGQGAGLTLMNAMALTVMLREAEDIPRVLSAWEQRVRFISDRTQRWSRYYDAFTRQWPQSLHFVHPLVVWGFGKLGFLNNRMRIADRGLRTAGIRLDERPSGC</sequence>
<evidence type="ECO:0000313" key="4">
    <source>
        <dbReference type="EMBL" id="VCU71327.1"/>
    </source>
</evidence>
<protein>
    <submittedName>
        <fullName evidence="4">6-hydroxynicotinate 3-monooxygenase</fullName>
        <ecNumber evidence="4">1.14.13.114</ecNumber>
    </submittedName>
</protein>
<proteinExistence type="predicted"/>
<dbReference type="PRINTS" id="PR00420">
    <property type="entry name" value="RNGMNOXGNASE"/>
</dbReference>
<dbReference type="SUPFAM" id="SSF51905">
    <property type="entry name" value="FAD/NAD(P)-binding domain"/>
    <property type="match status" value="1"/>
</dbReference>
<dbReference type="InterPro" id="IPR036188">
    <property type="entry name" value="FAD/NAD-bd_sf"/>
</dbReference>
<dbReference type="InterPro" id="IPR050493">
    <property type="entry name" value="FAD-dep_Monooxygenase_BioMet"/>
</dbReference>
<keyword evidence="5" id="KW-1185">Reference proteome</keyword>
<evidence type="ECO:0000313" key="5">
    <source>
        <dbReference type="Proteomes" id="UP000277294"/>
    </source>
</evidence>
<name>A0A3P4B4W1_9BURK</name>
<dbReference type="GO" id="GO:0071949">
    <property type="term" value="F:FAD binding"/>
    <property type="evidence" value="ECO:0007669"/>
    <property type="project" value="InterPro"/>
</dbReference>
<dbReference type="PANTHER" id="PTHR13789:SF309">
    <property type="entry name" value="PUTATIVE (AFU_ORTHOLOGUE AFUA_6G14510)-RELATED"/>
    <property type="match status" value="1"/>
</dbReference>
<gene>
    <name evidence="4" type="ORF">PIGHUM_03408</name>
</gene>
<evidence type="ECO:0000256" key="1">
    <source>
        <dbReference type="ARBA" id="ARBA00023002"/>
    </source>
</evidence>
<organism evidence="4 5">
    <name type="scientific">Pigmentiphaga humi</name>
    <dbReference type="NCBI Taxonomy" id="2478468"/>
    <lineage>
        <taxon>Bacteria</taxon>
        <taxon>Pseudomonadati</taxon>
        <taxon>Pseudomonadota</taxon>
        <taxon>Betaproteobacteria</taxon>
        <taxon>Burkholderiales</taxon>
        <taxon>Alcaligenaceae</taxon>
        <taxon>Pigmentiphaga</taxon>
    </lineage>
</organism>
<keyword evidence="1 4" id="KW-0560">Oxidoreductase</keyword>
<dbReference type="PANTHER" id="PTHR13789">
    <property type="entry name" value="MONOOXYGENASE"/>
    <property type="match status" value="1"/>
</dbReference>
<accession>A0A3P4B4W1</accession>
<dbReference type="InterPro" id="IPR002938">
    <property type="entry name" value="FAD-bd"/>
</dbReference>
<dbReference type="RefSeq" id="WP_124080789.1">
    <property type="nucleotide sequence ID" value="NZ_UWPJ01000026.1"/>
</dbReference>
<dbReference type="OrthoDB" id="8591538at2"/>
<keyword evidence="2 4" id="KW-0503">Monooxygenase</keyword>
<dbReference type="EC" id="1.14.13.114" evidence="4"/>
<dbReference type="Gene3D" id="3.30.9.10">
    <property type="entry name" value="D-Amino Acid Oxidase, subunit A, domain 2"/>
    <property type="match status" value="1"/>
</dbReference>
<dbReference type="EMBL" id="UWPJ01000026">
    <property type="protein sequence ID" value="VCU71327.1"/>
    <property type="molecule type" value="Genomic_DNA"/>
</dbReference>
<reference evidence="4 5" key="1">
    <citation type="submission" date="2018-10" db="EMBL/GenBank/DDBJ databases">
        <authorList>
            <person name="Criscuolo A."/>
        </authorList>
    </citation>
    <scope>NUCLEOTIDE SEQUENCE [LARGE SCALE GENOMIC DNA]</scope>
    <source>
        <strain evidence="4">DnA1</strain>
    </source>
</reference>
<evidence type="ECO:0000256" key="2">
    <source>
        <dbReference type="ARBA" id="ARBA00023033"/>
    </source>
</evidence>
<dbReference type="AlphaFoldDB" id="A0A3P4B4W1"/>
<dbReference type="Proteomes" id="UP000277294">
    <property type="component" value="Unassembled WGS sequence"/>
</dbReference>
<dbReference type="GO" id="GO:0043731">
    <property type="term" value="F:6-hydroxynicotinate 3-monooxygenase activity"/>
    <property type="evidence" value="ECO:0007669"/>
    <property type="project" value="UniProtKB-EC"/>
</dbReference>